<sequence length="378" mass="43662">MFASLPEEEKDALRSTCFAPLLLIDPIAMMLTLVVEIFDRHLGDMKFQFGGTIIKVKLIHVYLIFGLCVSSITNEFLFVDPEHITNFRMRRFPKKKNIYGLKEINGVLKQAKLKKHHDDVLRLNLLKIILSFLLPNKGRNVEERYVNLRHHIEVPAIGAAPAIKLPTVGRSTVGVPVIVRDSTLPLRNTLLLGQYQFSTPEKTMKRKREEEGNEKEDGKRKNAESRTWQETSCKKIKRLKRKKKNGDKKDDEDDDDEKDFEEKVKSIEEEQPQVAKEEEVQETMVATEVAKTDIILFNQDEVIGKAYQFVYLLTKESKEEVEQSKEKGDVDEASQVIDVYIKALIQYFDIQHRACEADKKIIQADVFSYQYIGRAFNV</sequence>
<gene>
    <name evidence="3" type="ORF">GIB67_022939</name>
</gene>
<keyword evidence="2" id="KW-1133">Transmembrane helix</keyword>
<keyword evidence="4" id="KW-1185">Reference proteome</keyword>
<evidence type="ECO:0000256" key="2">
    <source>
        <dbReference type="SAM" id="Phobius"/>
    </source>
</evidence>
<keyword evidence="2" id="KW-0472">Membrane</keyword>
<organism evidence="3 4">
    <name type="scientific">Kingdonia uniflora</name>
    <dbReference type="NCBI Taxonomy" id="39325"/>
    <lineage>
        <taxon>Eukaryota</taxon>
        <taxon>Viridiplantae</taxon>
        <taxon>Streptophyta</taxon>
        <taxon>Embryophyta</taxon>
        <taxon>Tracheophyta</taxon>
        <taxon>Spermatophyta</taxon>
        <taxon>Magnoliopsida</taxon>
        <taxon>Ranunculales</taxon>
        <taxon>Circaeasteraceae</taxon>
        <taxon>Kingdonia</taxon>
    </lineage>
</organism>
<feature type="compositionally biased region" description="Basic and acidic residues" evidence="1">
    <location>
        <begin position="207"/>
        <end position="224"/>
    </location>
</feature>
<protein>
    <submittedName>
        <fullName evidence="3">Uncharacterized protein</fullName>
    </submittedName>
</protein>
<dbReference type="Proteomes" id="UP000541444">
    <property type="component" value="Unassembled WGS sequence"/>
</dbReference>
<name>A0A7J7P2L7_9MAGN</name>
<dbReference type="AlphaFoldDB" id="A0A7J7P2L7"/>
<feature type="compositionally biased region" description="Basic residues" evidence="1">
    <location>
        <begin position="234"/>
        <end position="246"/>
    </location>
</feature>
<feature type="compositionally biased region" description="Acidic residues" evidence="1">
    <location>
        <begin position="250"/>
        <end position="259"/>
    </location>
</feature>
<feature type="transmembrane region" description="Helical" evidence="2">
    <location>
        <begin position="59"/>
        <end position="79"/>
    </location>
</feature>
<keyword evidence="2" id="KW-0812">Transmembrane</keyword>
<evidence type="ECO:0000313" key="3">
    <source>
        <dbReference type="EMBL" id="KAF6173580.1"/>
    </source>
</evidence>
<proteinExistence type="predicted"/>
<accession>A0A7J7P2L7</accession>
<reference evidence="3 4" key="1">
    <citation type="journal article" date="2020" name="IScience">
        <title>Genome Sequencing of the Endangered Kingdonia uniflora (Circaeasteraceae, Ranunculales) Reveals Potential Mechanisms of Evolutionary Specialization.</title>
        <authorList>
            <person name="Sun Y."/>
            <person name="Deng T."/>
            <person name="Zhang A."/>
            <person name="Moore M.J."/>
            <person name="Landis J.B."/>
            <person name="Lin N."/>
            <person name="Zhang H."/>
            <person name="Zhang X."/>
            <person name="Huang J."/>
            <person name="Zhang X."/>
            <person name="Sun H."/>
            <person name="Wang H."/>
        </authorList>
    </citation>
    <scope>NUCLEOTIDE SEQUENCE [LARGE SCALE GENOMIC DNA]</scope>
    <source>
        <strain evidence="3">TB1705</strain>
        <tissue evidence="3">Leaf</tissue>
    </source>
</reference>
<evidence type="ECO:0000256" key="1">
    <source>
        <dbReference type="SAM" id="MobiDB-lite"/>
    </source>
</evidence>
<evidence type="ECO:0000313" key="4">
    <source>
        <dbReference type="Proteomes" id="UP000541444"/>
    </source>
</evidence>
<comment type="caution">
    <text evidence="3">The sequence shown here is derived from an EMBL/GenBank/DDBJ whole genome shotgun (WGS) entry which is preliminary data.</text>
</comment>
<feature type="region of interest" description="Disordered" evidence="1">
    <location>
        <begin position="201"/>
        <end position="261"/>
    </location>
</feature>
<feature type="transmembrane region" description="Helical" evidence="2">
    <location>
        <begin position="12"/>
        <end position="38"/>
    </location>
</feature>
<dbReference type="EMBL" id="JACGCM010000333">
    <property type="protein sequence ID" value="KAF6173580.1"/>
    <property type="molecule type" value="Genomic_DNA"/>
</dbReference>